<protein>
    <recommendedName>
        <fullName evidence="1">FBD domain-containing protein</fullName>
    </recommendedName>
</protein>
<dbReference type="Proteomes" id="UP001237642">
    <property type="component" value="Unassembled WGS sequence"/>
</dbReference>
<dbReference type="Pfam" id="PF08387">
    <property type="entry name" value="FBD"/>
    <property type="match status" value="1"/>
</dbReference>
<dbReference type="EMBL" id="JAUIZM010000011">
    <property type="protein sequence ID" value="KAK1355651.1"/>
    <property type="molecule type" value="Genomic_DNA"/>
</dbReference>
<gene>
    <name evidence="2" type="ORF">POM88_048907</name>
</gene>
<evidence type="ECO:0000259" key="1">
    <source>
        <dbReference type="Pfam" id="PF08387"/>
    </source>
</evidence>
<name>A0AAD8M030_9APIA</name>
<sequence length="160" mass="18496">MAESSMRKLRHAEKDIIRGSPSKLSKPLPYLKTLTIYDIDFTILSEVSCVLCLIRNAPNLCKLHIIAKEDDGEGNLTNYSVEDSEDCTLHHLETISFGDFKCGRAEMELVKFLLAHSPSLKTINIHPPSWVPERRAQIRHLKHTVENNKFDHKHWYEYIL</sequence>
<reference evidence="2" key="1">
    <citation type="submission" date="2023-02" db="EMBL/GenBank/DDBJ databases">
        <title>Genome of toxic invasive species Heracleum sosnowskyi carries increased number of genes despite the absence of recent whole-genome duplications.</title>
        <authorList>
            <person name="Schelkunov M."/>
            <person name="Shtratnikova V."/>
            <person name="Makarenko M."/>
            <person name="Klepikova A."/>
            <person name="Omelchenko D."/>
            <person name="Novikova G."/>
            <person name="Obukhova E."/>
            <person name="Bogdanov V."/>
            <person name="Penin A."/>
            <person name="Logacheva M."/>
        </authorList>
    </citation>
    <scope>NUCLEOTIDE SEQUENCE</scope>
    <source>
        <strain evidence="2">Hsosn_3</strain>
        <tissue evidence="2">Leaf</tissue>
    </source>
</reference>
<accession>A0AAD8M030</accession>
<dbReference type="AlphaFoldDB" id="A0AAD8M030"/>
<dbReference type="InterPro" id="IPR006566">
    <property type="entry name" value="FBD"/>
</dbReference>
<proteinExistence type="predicted"/>
<organism evidence="2 3">
    <name type="scientific">Heracleum sosnowskyi</name>
    <dbReference type="NCBI Taxonomy" id="360622"/>
    <lineage>
        <taxon>Eukaryota</taxon>
        <taxon>Viridiplantae</taxon>
        <taxon>Streptophyta</taxon>
        <taxon>Embryophyta</taxon>
        <taxon>Tracheophyta</taxon>
        <taxon>Spermatophyta</taxon>
        <taxon>Magnoliopsida</taxon>
        <taxon>eudicotyledons</taxon>
        <taxon>Gunneridae</taxon>
        <taxon>Pentapetalae</taxon>
        <taxon>asterids</taxon>
        <taxon>campanulids</taxon>
        <taxon>Apiales</taxon>
        <taxon>Apiaceae</taxon>
        <taxon>Apioideae</taxon>
        <taxon>apioid superclade</taxon>
        <taxon>Tordylieae</taxon>
        <taxon>Tordyliinae</taxon>
        <taxon>Heracleum</taxon>
    </lineage>
</organism>
<keyword evidence="3" id="KW-1185">Reference proteome</keyword>
<evidence type="ECO:0000313" key="3">
    <source>
        <dbReference type="Proteomes" id="UP001237642"/>
    </source>
</evidence>
<evidence type="ECO:0000313" key="2">
    <source>
        <dbReference type="EMBL" id="KAK1355651.1"/>
    </source>
</evidence>
<feature type="domain" description="FBD" evidence="1">
    <location>
        <begin position="87"/>
        <end position="125"/>
    </location>
</feature>
<comment type="caution">
    <text evidence="2">The sequence shown here is derived from an EMBL/GenBank/DDBJ whole genome shotgun (WGS) entry which is preliminary data.</text>
</comment>
<reference evidence="2" key="2">
    <citation type="submission" date="2023-05" db="EMBL/GenBank/DDBJ databases">
        <authorList>
            <person name="Schelkunov M.I."/>
        </authorList>
    </citation>
    <scope>NUCLEOTIDE SEQUENCE</scope>
    <source>
        <strain evidence="2">Hsosn_3</strain>
        <tissue evidence="2">Leaf</tissue>
    </source>
</reference>